<dbReference type="AlphaFoldDB" id="A0A6G0M7C9"/>
<accession>A0A6G0M7C9</accession>
<feature type="non-terminal residue" evidence="4">
    <location>
        <position position="1"/>
    </location>
</feature>
<comment type="caution">
    <text evidence="4">The sequence shown here is derived from an EMBL/GenBank/DDBJ whole genome shotgun (WGS) entry which is preliminary data.</text>
</comment>
<keyword evidence="1" id="KW-0238">DNA-binding</keyword>
<protein>
    <recommendedName>
        <fullName evidence="3">HTH CENPB-type domain-containing protein</fullName>
    </recommendedName>
</protein>
<dbReference type="SMART" id="SM00674">
    <property type="entry name" value="CENPB"/>
    <property type="match status" value="1"/>
</dbReference>
<evidence type="ECO:0000259" key="3">
    <source>
        <dbReference type="PROSITE" id="PS51253"/>
    </source>
</evidence>
<dbReference type="Pfam" id="PF03221">
    <property type="entry name" value="HTH_Tnp_Tc5"/>
    <property type="match status" value="1"/>
</dbReference>
<dbReference type="PROSITE" id="PS51253">
    <property type="entry name" value="HTH_CENPB"/>
    <property type="match status" value="1"/>
</dbReference>
<dbReference type="InterPro" id="IPR006600">
    <property type="entry name" value="HTH_CenpB_DNA-bd_dom"/>
</dbReference>
<dbReference type="Gene3D" id="1.10.10.60">
    <property type="entry name" value="Homeodomain-like"/>
    <property type="match status" value="1"/>
</dbReference>
<evidence type="ECO:0000256" key="1">
    <source>
        <dbReference type="ARBA" id="ARBA00023125"/>
    </source>
</evidence>
<name>A0A6G0M7C9_9STRA</name>
<dbReference type="Proteomes" id="UP000476176">
    <property type="component" value="Unassembled WGS sequence"/>
</dbReference>
<feature type="domain" description="HTH CENPB-type" evidence="3">
    <location>
        <begin position="183"/>
        <end position="253"/>
    </location>
</feature>
<proteinExistence type="predicted"/>
<sequence>VEMMKAPSAEEVLALVNAATGPDGTLDPATQHLLMQLQQQYAVNQAQAHAHAQATQATGPRPNTGAPSTVETKALKSESDVVDLMPLSAAAEAIGSTSPSSAVQAQVPAVHSSETPAAMKRKSIPLSMKKEAIQWIMGPGKGVPSRAEKHFGELNWDVSASSFRKWWKNRDKILGDSGSKKRISGGGRKPYLEDSEEKLLVVVIQERAKKDRVTRKWIAKTAQHMFQRSDTTFKASENWVTKFIRRNGLTLKRSYVTCESQPK</sequence>
<feature type="compositionally biased region" description="Low complexity" evidence="2">
    <location>
        <begin position="46"/>
        <end position="57"/>
    </location>
</feature>
<feature type="region of interest" description="Disordered" evidence="2">
    <location>
        <begin position="46"/>
        <end position="71"/>
    </location>
</feature>
<dbReference type="SUPFAM" id="SSF46689">
    <property type="entry name" value="Homeodomain-like"/>
    <property type="match status" value="1"/>
</dbReference>
<organism evidence="4 5">
    <name type="scientific">Phytophthora fragariae</name>
    <dbReference type="NCBI Taxonomy" id="53985"/>
    <lineage>
        <taxon>Eukaryota</taxon>
        <taxon>Sar</taxon>
        <taxon>Stramenopiles</taxon>
        <taxon>Oomycota</taxon>
        <taxon>Peronosporomycetes</taxon>
        <taxon>Peronosporales</taxon>
        <taxon>Peronosporaceae</taxon>
        <taxon>Phytophthora</taxon>
    </lineage>
</organism>
<reference evidence="4 5" key="1">
    <citation type="submission" date="2018-09" db="EMBL/GenBank/DDBJ databases">
        <title>Genomic investigation of the strawberry pathogen Phytophthora fragariae indicates pathogenicity is determined by transcriptional variation in three key races.</title>
        <authorList>
            <person name="Adams T.M."/>
            <person name="Armitage A.D."/>
            <person name="Sobczyk M.K."/>
            <person name="Bates H.J."/>
            <person name="Dunwell J.M."/>
            <person name="Nellist C.F."/>
            <person name="Harrison R.J."/>
        </authorList>
    </citation>
    <scope>NUCLEOTIDE SEQUENCE [LARGE SCALE GENOMIC DNA]</scope>
    <source>
        <strain evidence="4 5">BC-23</strain>
    </source>
</reference>
<gene>
    <name evidence="4" type="ORF">PF004_g32161</name>
</gene>
<dbReference type="GO" id="GO:0003677">
    <property type="term" value="F:DNA binding"/>
    <property type="evidence" value="ECO:0007669"/>
    <property type="project" value="UniProtKB-KW"/>
</dbReference>
<dbReference type="InterPro" id="IPR009057">
    <property type="entry name" value="Homeodomain-like_sf"/>
</dbReference>
<feature type="non-terminal residue" evidence="4">
    <location>
        <position position="263"/>
    </location>
</feature>
<evidence type="ECO:0000256" key="2">
    <source>
        <dbReference type="SAM" id="MobiDB-lite"/>
    </source>
</evidence>
<evidence type="ECO:0000313" key="4">
    <source>
        <dbReference type="EMBL" id="KAE9157596.1"/>
    </source>
</evidence>
<evidence type="ECO:0000313" key="5">
    <source>
        <dbReference type="Proteomes" id="UP000476176"/>
    </source>
</evidence>
<dbReference type="EMBL" id="QXGC01009492">
    <property type="protein sequence ID" value="KAE9157596.1"/>
    <property type="molecule type" value="Genomic_DNA"/>
</dbReference>